<feature type="transmembrane region" description="Helical" evidence="3">
    <location>
        <begin position="148"/>
        <end position="166"/>
    </location>
</feature>
<dbReference type="Pfam" id="PF00990">
    <property type="entry name" value="GGDEF"/>
    <property type="match status" value="1"/>
</dbReference>
<evidence type="ECO:0000256" key="2">
    <source>
        <dbReference type="ARBA" id="ARBA00034247"/>
    </source>
</evidence>
<dbReference type="InterPro" id="IPR029787">
    <property type="entry name" value="Nucleotide_cyclase"/>
</dbReference>
<feature type="transmembrane region" description="Helical" evidence="3">
    <location>
        <begin position="97"/>
        <end position="116"/>
    </location>
</feature>
<sequence length="485" mass="55804">MAVSISHLGYNKISQMIFEWQAADRTSLMALFIVLEVSLHWFWCLYVWWQQDALNTYVNIHYLYPLWLGISFVGLFFLCMVKGLFHSSNDNDIVLSRWQIALVLVYTAYISTVIVMIGYSSLFAGVSLVGGAMLGMMLIKRRYAWRMFWLHIILMLLAIMSPYFGISLPNLRQLTVIHPMLESHNYLTYNEIMAAENAVAALAFENNVLNWDSISELQRSSAFFWRSTHLYLALPKAIFIVYMFRALLLVLDDSRFETLRHANQDELTQLKNRRYGLKKMKYALATVREYQDLSVMLLDLDWFKQINDNYGHDVGDQVLIEISQTLSQSLTDESIISRYGGEEFLVVMPDTKHDSAMVIAEQLRLNIAEHVMKIEGLADFNVTASFGLYTLTHEERDCIAQGYKTITQQKTVARTSPLIKPIATQRAESKIASMQKLPSDICQRLISIADKALYEAKHRGRNQVVSANEMWAEKEGGKQSLYKSR</sequence>
<proteinExistence type="predicted"/>
<dbReference type="GO" id="GO:0005886">
    <property type="term" value="C:plasma membrane"/>
    <property type="evidence" value="ECO:0007669"/>
    <property type="project" value="TreeGrafter"/>
</dbReference>
<gene>
    <name evidence="5" type="ORF">FQV37_842</name>
</gene>
<reference evidence="5 6" key="1">
    <citation type="submission" date="2019-09" db="EMBL/GenBank/DDBJ databases">
        <title>Draft genome sequence of Psychrobacter nivimaris LAMA 639, in search for biotechnological relevant genes.</title>
        <authorList>
            <person name="Lima A.O.S."/>
            <person name="Staloch B.E.K."/>
            <person name="Freitas R.C."/>
            <person name="Niero H."/>
            <person name="Silva M.A.C."/>
        </authorList>
    </citation>
    <scope>NUCLEOTIDE SEQUENCE [LARGE SCALE GENOMIC DNA]</scope>
    <source>
        <strain evidence="5 6">LAMA 639</strain>
    </source>
</reference>
<dbReference type="NCBIfam" id="TIGR00254">
    <property type="entry name" value="GGDEF"/>
    <property type="match status" value="1"/>
</dbReference>
<keyword evidence="3" id="KW-1133">Transmembrane helix</keyword>
<dbReference type="GO" id="GO:0052621">
    <property type="term" value="F:diguanylate cyclase activity"/>
    <property type="evidence" value="ECO:0007669"/>
    <property type="project" value="UniProtKB-EC"/>
</dbReference>
<feature type="transmembrane region" description="Helical" evidence="3">
    <location>
        <begin position="230"/>
        <end position="251"/>
    </location>
</feature>
<dbReference type="AlphaFoldDB" id="A0A6N7BXL8"/>
<dbReference type="Gene3D" id="3.30.70.270">
    <property type="match status" value="1"/>
</dbReference>
<organism evidence="5 6">
    <name type="scientific">Psychrobacter nivimaris</name>
    <dbReference type="NCBI Taxonomy" id="281738"/>
    <lineage>
        <taxon>Bacteria</taxon>
        <taxon>Pseudomonadati</taxon>
        <taxon>Pseudomonadota</taxon>
        <taxon>Gammaproteobacteria</taxon>
        <taxon>Moraxellales</taxon>
        <taxon>Moraxellaceae</taxon>
        <taxon>Psychrobacter</taxon>
    </lineage>
</organism>
<feature type="transmembrane region" description="Helical" evidence="3">
    <location>
        <begin position="61"/>
        <end position="85"/>
    </location>
</feature>
<dbReference type="PANTHER" id="PTHR45138">
    <property type="entry name" value="REGULATORY COMPONENTS OF SENSORY TRANSDUCTION SYSTEM"/>
    <property type="match status" value="1"/>
</dbReference>
<evidence type="ECO:0000313" key="6">
    <source>
        <dbReference type="Proteomes" id="UP000471465"/>
    </source>
</evidence>
<dbReference type="SUPFAM" id="SSF55073">
    <property type="entry name" value="Nucleotide cyclase"/>
    <property type="match status" value="1"/>
</dbReference>
<dbReference type="EC" id="2.7.7.65" evidence="1"/>
<dbReference type="SMART" id="SM00267">
    <property type="entry name" value="GGDEF"/>
    <property type="match status" value="1"/>
</dbReference>
<dbReference type="Proteomes" id="UP000471465">
    <property type="component" value="Unassembled WGS sequence"/>
</dbReference>
<comment type="catalytic activity">
    <reaction evidence="2">
        <text>2 GTP = 3',3'-c-di-GMP + 2 diphosphate</text>
        <dbReference type="Rhea" id="RHEA:24898"/>
        <dbReference type="ChEBI" id="CHEBI:33019"/>
        <dbReference type="ChEBI" id="CHEBI:37565"/>
        <dbReference type="ChEBI" id="CHEBI:58805"/>
        <dbReference type="EC" id="2.7.7.65"/>
    </reaction>
</comment>
<feature type="transmembrane region" description="Helical" evidence="3">
    <location>
        <begin position="28"/>
        <end position="49"/>
    </location>
</feature>
<dbReference type="InterPro" id="IPR050469">
    <property type="entry name" value="Diguanylate_Cyclase"/>
</dbReference>
<dbReference type="GO" id="GO:1902201">
    <property type="term" value="P:negative regulation of bacterial-type flagellum-dependent cell motility"/>
    <property type="evidence" value="ECO:0007669"/>
    <property type="project" value="TreeGrafter"/>
</dbReference>
<protein>
    <recommendedName>
        <fullName evidence="1">diguanylate cyclase</fullName>
        <ecNumber evidence="1">2.7.7.65</ecNumber>
    </recommendedName>
</protein>
<dbReference type="InterPro" id="IPR043128">
    <property type="entry name" value="Rev_trsase/Diguanyl_cyclase"/>
</dbReference>
<dbReference type="InterPro" id="IPR000160">
    <property type="entry name" value="GGDEF_dom"/>
</dbReference>
<keyword evidence="3" id="KW-0812">Transmembrane</keyword>
<evidence type="ECO:0000259" key="4">
    <source>
        <dbReference type="PROSITE" id="PS50887"/>
    </source>
</evidence>
<dbReference type="PROSITE" id="PS50887">
    <property type="entry name" value="GGDEF"/>
    <property type="match status" value="1"/>
</dbReference>
<comment type="caution">
    <text evidence="5">The sequence shown here is derived from an EMBL/GenBank/DDBJ whole genome shotgun (WGS) entry which is preliminary data.</text>
</comment>
<dbReference type="EMBL" id="VZIZ01000019">
    <property type="protein sequence ID" value="KAF0568434.1"/>
    <property type="molecule type" value="Genomic_DNA"/>
</dbReference>
<dbReference type="PANTHER" id="PTHR45138:SF9">
    <property type="entry name" value="DIGUANYLATE CYCLASE DGCM-RELATED"/>
    <property type="match status" value="1"/>
</dbReference>
<dbReference type="RefSeq" id="WP_160022273.1">
    <property type="nucleotide sequence ID" value="NZ_VZIZ01000019.1"/>
</dbReference>
<keyword evidence="6" id="KW-1185">Reference proteome</keyword>
<evidence type="ECO:0000256" key="1">
    <source>
        <dbReference type="ARBA" id="ARBA00012528"/>
    </source>
</evidence>
<evidence type="ECO:0000313" key="5">
    <source>
        <dbReference type="EMBL" id="KAF0568434.1"/>
    </source>
</evidence>
<feature type="domain" description="GGDEF" evidence="4">
    <location>
        <begin position="291"/>
        <end position="426"/>
    </location>
</feature>
<keyword evidence="3" id="KW-0472">Membrane</keyword>
<accession>A0A6N7BXL8</accession>
<name>A0A6N7BXL8_9GAMM</name>
<evidence type="ECO:0000256" key="3">
    <source>
        <dbReference type="SAM" id="Phobius"/>
    </source>
</evidence>
<dbReference type="GO" id="GO:0043709">
    <property type="term" value="P:cell adhesion involved in single-species biofilm formation"/>
    <property type="evidence" value="ECO:0007669"/>
    <property type="project" value="TreeGrafter"/>
</dbReference>
<dbReference type="CDD" id="cd01949">
    <property type="entry name" value="GGDEF"/>
    <property type="match status" value="1"/>
</dbReference>